<dbReference type="Pfam" id="PF04535">
    <property type="entry name" value="CASP_dom"/>
    <property type="match status" value="1"/>
</dbReference>
<evidence type="ECO:0000313" key="10">
    <source>
        <dbReference type="EMBL" id="KAJ8772441.1"/>
    </source>
</evidence>
<dbReference type="InterPro" id="IPR006459">
    <property type="entry name" value="CASP/CASPL"/>
</dbReference>
<organism evidence="10 11">
    <name type="scientific">Erythroxylum novogranatense</name>
    <dbReference type="NCBI Taxonomy" id="1862640"/>
    <lineage>
        <taxon>Eukaryota</taxon>
        <taxon>Viridiplantae</taxon>
        <taxon>Streptophyta</taxon>
        <taxon>Embryophyta</taxon>
        <taxon>Tracheophyta</taxon>
        <taxon>Spermatophyta</taxon>
        <taxon>Magnoliopsida</taxon>
        <taxon>eudicotyledons</taxon>
        <taxon>Gunneridae</taxon>
        <taxon>Pentapetalae</taxon>
        <taxon>rosids</taxon>
        <taxon>fabids</taxon>
        <taxon>Malpighiales</taxon>
        <taxon>Erythroxylaceae</taxon>
        <taxon>Erythroxylum</taxon>
    </lineage>
</organism>
<dbReference type="PANTHER" id="PTHR36488">
    <property type="entry name" value="CASP-LIKE PROTEIN 1U1"/>
    <property type="match status" value="1"/>
</dbReference>
<dbReference type="NCBIfam" id="TIGR01569">
    <property type="entry name" value="A_tha_TIGR01569"/>
    <property type="match status" value="1"/>
</dbReference>
<comment type="subcellular location">
    <subcellularLocation>
        <location evidence="1 8">Cell membrane</location>
        <topology evidence="1 8">Multi-pass membrane protein</topology>
    </subcellularLocation>
</comment>
<keyword evidence="4 8" id="KW-1003">Cell membrane</keyword>
<dbReference type="InterPro" id="IPR044173">
    <property type="entry name" value="CASPL"/>
</dbReference>
<evidence type="ECO:0000313" key="11">
    <source>
        <dbReference type="Proteomes" id="UP001159364"/>
    </source>
</evidence>
<name>A0AAV8U0W3_9ROSI</name>
<evidence type="ECO:0000256" key="5">
    <source>
        <dbReference type="ARBA" id="ARBA00022692"/>
    </source>
</evidence>
<feature type="transmembrane region" description="Helical" evidence="8">
    <location>
        <begin position="77"/>
        <end position="99"/>
    </location>
</feature>
<dbReference type="PANTHER" id="PTHR36488:SF8">
    <property type="entry name" value="CASP-LIKE PROTEIN 1U1"/>
    <property type="match status" value="1"/>
</dbReference>
<dbReference type="Proteomes" id="UP001159364">
    <property type="component" value="Linkage Group LG02"/>
</dbReference>
<evidence type="ECO:0000256" key="4">
    <source>
        <dbReference type="ARBA" id="ARBA00022475"/>
    </source>
</evidence>
<evidence type="ECO:0000259" key="9">
    <source>
        <dbReference type="Pfam" id="PF04535"/>
    </source>
</evidence>
<evidence type="ECO:0000256" key="7">
    <source>
        <dbReference type="ARBA" id="ARBA00023136"/>
    </source>
</evidence>
<feature type="transmembrane region" description="Helical" evidence="8">
    <location>
        <begin position="155"/>
        <end position="181"/>
    </location>
</feature>
<feature type="transmembrane region" description="Helical" evidence="8">
    <location>
        <begin position="119"/>
        <end position="143"/>
    </location>
</feature>
<proteinExistence type="inferred from homology"/>
<dbReference type="InterPro" id="IPR006702">
    <property type="entry name" value="CASP_dom"/>
</dbReference>
<comment type="subunit">
    <text evidence="3 8">Homodimer and heterodimers.</text>
</comment>
<accession>A0AAV8U0W3</accession>
<evidence type="ECO:0000256" key="2">
    <source>
        <dbReference type="ARBA" id="ARBA00007651"/>
    </source>
</evidence>
<keyword evidence="5 8" id="KW-0812">Transmembrane</keyword>
<evidence type="ECO:0000256" key="8">
    <source>
        <dbReference type="RuleBase" id="RU361233"/>
    </source>
</evidence>
<sequence length="234" mass="25689">MYMCTVRMFRELVQILNSSSNLSNILLSSSLPVSELSFNSIFYSFSLKHRSQMEEMQTKVPGNSPQKFQKLFYRAQIGLRFATFGTSFAAALLTVTNVSTIELIPGFRVVAKYSYEDSFTYLAAVNFIAATFSLLSVFGVIILDRCGSNSANYFFLFICDLLILSLEISASGAATAVGLLAKNGNEHTGWPAICSFAAKFCMKGAIAVAFAYFSFINLLILAVISASKSRQVHV</sequence>
<reference evidence="10 11" key="1">
    <citation type="submission" date="2021-09" db="EMBL/GenBank/DDBJ databases">
        <title>Genomic insights and catalytic innovation underlie evolution of tropane alkaloids biosynthesis.</title>
        <authorList>
            <person name="Wang Y.-J."/>
            <person name="Tian T."/>
            <person name="Huang J.-P."/>
            <person name="Huang S.-X."/>
        </authorList>
    </citation>
    <scope>NUCLEOTIDE SEQUENCE [LARGE SCALE GENOMIC DNA]</scope>
    <source>
        <strain evidence="10">KIB-2018</strain>
        <tissue evidence="10">Leaf</tissue>
    </source>
</reference>
<evidence type="ECO:0000256" key="1">
    <source>
        <dbReference type="ARBA" id="ARBA00004651"/>
    </source>
</evidence>
<comment type="caution">
    <text evidence="10">The sequence shown here is derived from an EMBL/GenBank/DDBJ whole genome shotgun (WGS) entry which is preliminary data.</text>
</comment>
<dbReference type="GO" id="GO:0005886">
    <property type="term" value="C:plasma membrane"/>
    <property type="evidence" value="ECO:0007669"/>
    <property type="project" value="UniProtKB-SubCell"/>
</dbReference>
<feature type="domain" description="Casparian strip membrane protein" evidence="9">
    <location>
        <begin position="73"/>
        <end position="216"/>
    </location>
</feature>
<protein>
    <recommendedName>
        <fullName evidence="8">CASP-like protein</fullName>
    </recommendedName>
</protein>
<gene>
    <name evidence="10" type="ORF">K2173_027618</name>
</gene>
<dbReference type="AlphaFoldDB" id="A0AAV8U0W3"/>
<feature type="transmembrane region" description="Helical" evidence="8">
    <location>
        <begin position="205"/>
        <end position="224"/>
    </location>
</feature>
<keyword evidence="6 8" id="KW-1133">Transmembrane helix</keyword>
<keyword evidence="11" id="KW-1185">Reference proteome</keyword>
<evidence type="ECO:0000256" key="6">
    <source>
        <dbReference type="ARBA" id="ARBA00022989"/>
    </source>
</evidence>
<evidence type="ECO:0000256" key="3">
    <source>
        <dbReference type="ARBA" id="ARBA00011489"/>
    </source>
</evidence>
<dbReference type="EMBL" id="JAIWQS010000002">
    <property type="protein sequence ID" value="KAJ8772441.1"/>
    <property type="molecule type" value="Genomic_DNA"/>
</dbReference>
<comment type="similarity">
    <text evidence="2 8">Belongs to the Casparian strip membrane proteins (CASP) family.</text>
</comment>
<keyword evidence="7 8" id="KW-0472">Membrane</keyword>